<protein>
    <submittedName>
        <fullName evidence="1">Uncharacterized protein</fullName>
    </submittedName>
</protein>
<proteinExistence type="predicted"/>
<keyword evidence="2" id="KW-1185">Reference proteome</keyword>
<dbReference type="EMBL" id="ACFT01000065">
    <property type="protein sequence ID" value="EEV24574.1"/>
    <property type="molecule type" value="Genomic_DNA"/>
</dbReference>
<gene>
    <name evidence="1" type="ORF">AM202_00070</name>
</gene>
<evidence type="ECO:0000313" key="1">
    <source>
        <dbReference type="EMBL" id="EEV24574.1"/>
    </source>
</evidence>
<dbReference type="Proteomes" id="UP000003394">
    <property type="component" value="Unassembled WGS sequence"/>
</dbReference>
<organism evidence="1 2">
    <name type="scientific">Actinobacillus minor 202</name>
    <dbReference type="NCBI Taxonomy" id="591023"/>
    <lineage>
        <taxon>Bacteria</taxon>
        <taxon>Pseudomonadati</taxon>
        <taxon>Pseudomonadota</taxon>
        <taxon>Gammaproteobacteria</taxon>
        <taxon>Pasteurellales</taxon>
        <taxon>Pasteurellaceae</taxon>
        <taxon>Actinobacillus</taxon>
    </lineage>
</organism>
<accession>A0ABP2GRL0</accession>
<evidence type="ECO:0000313" key="2">
    <source>
        <dbReference type="Proteomes" id="UP000003394"/>
    </source>
</evidence>
<sequence>MTEVNNNLEQNQEEIYNEFVSKINNSQSVAYLDILRMIIKLIKLDSNYLDSLLKKLNNKINDLEVKKEVEVLTKASAKENNNTLENNK</sequence>
<comment type="caution">
    <text evidence="1">The sequence shown here is derived from an EMBL/GenBank/DDBJ whole genome shotgun (WGS) entry which is preliminary data.</text>
</comment>
<name>A0ABP2GRL0_9PAST</name>
<reference evidence="1 2" key="1">
    <citation type="journal article" date="2010" name="Vet. Microbiol.">
        <title>Production of haemolysins by strains of the Actinobacillus minor/porcitonsillarum complex.</title>
        <authorList>
            <person name="Arya G."/>
            <person name="Niven D.F."/>
        </authorList>
    </citation>
    <scope>NUCLEOTIDE SEQUENCE [LARGE SCALE GENOMIC DNA]</scope>
    <source>
        <strain evidence="2">strain 202</strain>
    </source>
</reference>
<dbReference type="RefSeq" id="WP_005819916.1">
    <property type="nucleotide sequence ID" value="NZ_ACFT01000065.1"/>
</dbReference>